<reference evidence="2 3" key="1">
    <citation type="submission" date="2020-04" db="EMBL/GenBank/DDBJ databases">
        <title>Luteolibacter sp. G-1-1-1 isolated from soil.</title>
        <authorList>
            <person name="Dahal R.H."/>
        </authorList>
    </citation>
    <scope>NUCLEOTIDE SEQUENCE [LARGE SCALE GENOMIC DNA]</scope>
    <source>
        <strain evidence="2 3">G-1-1-1</strain>
    </source>
</reference>
<proteinExistence type="predicted"/>
<dbReference type="Gene3D" id="3.40.50.150">
    <property type="entry name" value="Vaccinia Virus protein VP39"/>
    <property type="match status" value="1"/>
</dbReference>
<gene>
    <name evidence="2" type="ORF">HHL09_10045</name>
</gene>
<dbReference type="Pfam" id="PF08242">
    <property type="entry name" value="Methyltransf_12"/>
    <property type="match status" value="1"/>
</dbReference>
<protein>
    <submittedName>
        <fullName evidence="2">Methyltransferase domain-containing protein</fullName>
    </submittedName>
</protein>
<dbReference type="Proteomes" id="UP000501812">
    <property type="component" value="Chromosome"/>
</dbReference>
<dbReference type="SUPFAM" id="SSF53335">
    <property type="entry name" value="S-adenosyl-L-methionine-dependent methyltransferases"/>
    <property type="match status" value="1"/>
</dbReference>
<evidence type="ECO:0000313" key="3">
    <source>
        <dbReference type="Proteomes" id="UP000501812"/>
    </source>
</evidence>
<name>A0A858RHQ6_9BACT</name>
<keyword evidence="2" id="KW-0489">Methyltransferase</keyword>
<dbReference type="RefSeq" id="WP_169454512.1">
    <property type="nucleotide sequence ID" value="NZ_CP051774.1"/>
</dbReference>
<sequence>MSANPYESERLLAEYLLFHYGSPEEILPAGAPAGMRDALDFAVRTTRHFSLGGVDRTLDLGCAVGRSTYELSRDSAETLGIDFSSSFVRAAAAIADGPQAYQRLDEAHRRTELLARLPAGSHFKGVFFETGDAMDLRADLGDFDRVHAANLLCRLTEPRKLLERLPTLVRPGGELVLATPCTWLGEFTPPENWPAGSTLEWLKEALGADFELIKVADEPFLIRETARKFQWTSSMVTTWRRRLTSAAADAPASLP</sequence>
<dbReference type="InterPro" id="IPR029063">
    <property type="entry name" value="SAM-dependent_MTases_sf"/>
</dbReference>
<dbReference type="InterPro" id="IPR013217">
    <property type="entry name" value="Methyltransf_12"/>
</dbReference>
<dbReference type="GO" id="GO:0008168">
    <property type="term" value="F:methyltransferase activity"/>
    <property type="evidence" value="ECO:0007669"/>
    <property type="project" value="UniProtKB-KW"/>
</dbReference>
<accession>A0A858RHQ6</accession>
<dbReference type="GO" id="GO:0032259">
    <property type="term" value="P:methylation"/>
    <property type="evidence" value="ECO:0007669"/>
    <property type="project" value="UniProtKB-KW"/>
</dbReference>
<dbReference type="KEGG" id="luo:HHL09_10045"/>
<evidence type="ECO:0000313" key="2">
    <source>
        <dbReference type="EMBL" id="QJE96111.1"/>
    </source>
</evidence>
<dbReference type="CDD" id="cd02440">
    <property type="entry name" value="AdoMet_MTases"/>
    <property type="match status" value="1"/>
</dbReference>
<organism evidence="2 3">
    <name type="scientific">Luteolibacter luteus</name>
    <dbReference type="NCBI Taxonomy" id="2728835"/>
    <lineage>
        <taxon>Bacteria</taxon>
        <taxon>Pseudomonadati</taxon>
        <taxon>Verrucomicrobiota</taxon>
        <taxon>Verrucomicrobiia</taxon>
        <taxon>Verrucomicrobiales</taxon>
        <taxon>Verrucomicrobiaceae</taxon>
        <taxon>Luteolibacter</taxon>
    </lineage>
</organism>
<dbReference type="AlphaFoldDB" id="A0A858RHQ6"/>
<keyword evidence="3" id="KW-1185">Reference proteome</keyword>
<dbReference type="PANTHER" id="PTHR45445">
    <property type="match status" value="1"/>
</dbReference>
<evidence type="ECO:0000259" key="1">
    <source>
        <dbReference type="Pfam" id="PF08242"/>
    </source>
</evidence>
<keyword evidence="2" id="KW-0808">Transferase</keyword>
<dbReference type="PANTHER" id="PTHR45445:SF2">
    <property type="entry name" value="METHYLTRANSFERASE TYPE 11 DOMAIN-CONTAINING PROTEIN"/>
    <property type="match status" value="1"/>
</dbReference>
<feature type="domain" description="Methyltransferase type 12" evidence="1">
    <location>
        <begin position="58"/>
        <end position="175"/>
    </location>
</feature>
<dbReference type="EMBL" id="CP051774">
    <property type="protein sequence ID" value="QJE96111.1"/>
    <property type="molecule type" value="Genomic_DNA"/>
</dbReference>